<evidence type="ECO:0000313" key="2">
    <source>
        <dbReference type="EMBL" id="MEU2267923.1"/>
    </source>
</evidence>
<keyword evidence="3" id="KW-1185">Reference proteome</keyword>
<keyword evidence="1" id="KW-1133">Transmembrane helix</keyword>
<organism evidence="2 3">
    <name type="scientific">Streptomyces olindensis</name>
    <dbReference type="NCBI Taxonomy" id="358823"/>
    <lineage>
        <taxon>Bacteria</taxon>
        <taxon>Bacillati</taxon>
        <taxon>Actinomycetota</taxon>
        <taxon>Actinomycetes</taxon>
        <taxon>Kitasatosporales</taxon>
        <taxon>Streptomycetaceae</taxon>
        <taxon>Streptomyces</taxon>
    </lineage>
</organism>
<accession>A0ABV2XV97</accession>
<feature type="transmembrane region" description="Helical" evidence="1">
    <location>
        <begin position="33"/>
        <end position="53"/>
    </location>
</feature>
<evidence type="ECO:0000256" key="1">
    <source>
        <dbReference type="SAM" id="Phobius"/>
    </source>
</evidence>
<name>A0ABV2XV97_9ACTN</name>
<keyword evidence="1" id="KW-0472">Membrane</keyword>
<protein>
    <submittedName>
        <fullName evidence="2">Uncharacterized protein</fullName>
    </submittedName>
</protein>
<reference evidence="2 3" key="1">
    <citation type="submission" date="2024-06" db="EMBL/GenBank/DDBJ databases">
        <title>The Natural Products Discovery Center: Release of the First 8490 Sequenced Strains for Exploring Actinobacteria Biosynthetic Diversity.</title>
        <authorList>
            <person name="Kalkreuter E."/>
            <person name="Kautsar S.A."/>
            <person name="Yang D."/>
            <person name="Bader C.D."/>
            <person name="Teijaro C.N."/>
            <person name="Fluegel L."/>
            <person name="Davis C.M."/>
            <person name="Simpson J.R."/>
            <person name="Lauterbach L."/>
            <person name="Steele A.D."/>
            <person name="Gui C."/>
            <person name="Meng S."/>
            <person name="Li G."/>
            <person name="Viehrig K."/>
            <person name="Ye F."/>
            <person name="Su P."/>
            <person name="Kiefer A.F."/>
            <person name="Nichols A."/>
            <person name="Cepeda A.J."/>
            <person name="Yan W."/>
            <person name="Fan B."/>
            <person name="Jiang Y."/>
            <person name="Adhikari A."/>
            <person name="Zheng C.-J."/>
            <person name="Schuster L."/>
            <person name="Cowan T.M."/>
            <person name="Smanski M.J."/>
            <person name="Chevrette M.G."/>
            <person name="De Carvalho L.P.S."/>
            <person name="Shen B."/>
        </authorList>
    </citation>
    <scope>NUCLEOTIDE SEQUENCE [LARGE SCALE GENOMIC DNA]</scope>
    <source>
        <strain evidence="2 3">NPDC019583</strain>
    </source>
</reference>
<keyword evidence="1" id="KW-0812">Transmembrane</keyword>
<gene>
    <name evidence="2" type="ORF">ABZ568_16195</name>
</gene>
<proteinExistence type="predicted"/>
<dbReference type="EMBL" id="JBEYBN010000019">
    <property type="protein sequence ID" value="MEU2267923.1"/>
    <property type="molecule type" value="Genomic_DNA"/>
</dbReference>
<sequence>MGPLLLGLAGAALAAVGIWWTPAHTGPARVTGLILSVAAPATVLALYAAAGMLG</sequence>
<dbReference type="RefSeq" id="WP_359789234.1">
    <property type="nucleotide sequence ID" value="NZ_JBEYBN010000019.1"/>
</dbReference>
<dbReference type="Proteomes" id="UP001550603">
    <property type="component" value="Unassembled WGS sequence"/>
</dbReference>
<comment type="caution">
    <text evidence="2">The sequence shown here is derived from an EMBL/GenBank/DDBJ whole genome shotgun (WGS) entry which is preliminary data.</text>
</comment>
<evidence type="ECO:0000313" key="3">
    <source>
        <dbReference type="Proteomes" id="UP001550603"/>
    </source>
</evidence>